<dbReference type="SMART" id="SM00353">
    <property type="entry name" value="HLH"/>
    <property type="match status" value="1"/>
</dbReference>
<dbReference type="PANTHER" id="PTHR47787">
    <property type="entry name" value="CENTROMERE-BINDING PROTEIN 1"/>
    <property type="match status" value="1"/>
</dbReference>
<evidence type="ECO:0000256" key="2">
    <source>
        <dbReference type="SAM" id="MobiDB-lite"/>
    </source>
</evidence>
<dbReference type="PROSITE" id="PS50888">
    <property type="entry name" value="BHLH"/>
    <property type="match status" value="1"/>
</dbReference>
<sequence>MSPRKTTRNQGAEEMGPMDIEGLDPALRDQEETHRSPTPPSQHFTLAAAEAHGHDHDTTEIDALMTPPMQEHEAGPLSDFARQVIESENPMMEHGEDEDAEELFQPEAEEGMELVAAVQAIEAVEAEDLRLLRGEKAGGNAKAGPSAPGPKRRGKAGQASGGGGTGKRKRGGTNGSLVPEEQRDLSRMKKDSHKEVERKRRDLINEGITALSKCLPPGSEKMGKGQILSMAANMLTDMAAGRPINTGGSRGQDDEVISALQSDLANAQAQLEEEHTRSMTLETSWREAEDRAAASQFELERVKRELEEAKMQLLENRR</sequence>
<dbReference type="PANTHER" id="PTHR47787:SF1">
    <property type="entry name" value="CENTROMERE-BINDING PROTEIN 1"/>
    <property type="match status" value="1"/>
</dbReference>
<keyword evidence="5" id="KW-1185">Reference proteome</keyword>
<accession>A0AA38LTD9</accession>
<dbReference type="Gene3D" id="4.10.280.10">
    <property type="entry name" value="Helix-loop-helix DNA-binding domain"/>
    <property type="match status" value="1"/>
</dbReference>
<dbReference type="Pfam" id="PF00010">
    <property type="entry name" value="HLH"/>
    <property type="match status" value="1"/>
</dbReference>
<feature type="compositionally biased region" description="Basic and acidic residues" evidence="2">
    <location>
        <begin position="26"/>
        <end position="35"/>
    </location>
</feature>
<evidence type="ECO:0000259" key="3">
    <source>
        <dbReference type="PROSITE" id="PS50888"/>
    </source>
</evidence>
<evidence type="ECO:0000313" key="5">
    <source>
        <dbReference type="Proteomes" id="UP001164286"/>
    </source>
</evidence>
<dbReference type="AlphaFoldDB" id="A0AA38LTD9"/>
<evidence type="ECO:0000256" key="1">
    <source>
        <dbReference type="SAM" id="Coils"/>
    </source>
</evidence>
<dbReference type="RefSeq" id="XP_052944442.1">
    <property type="nucleotide sequence ID" value="XM_053089694.1"/>
</dbReference>
<dbReference type="GO" id="GO:0046983">
    <property type="term" value="F:protein dimerization activity"/>
    <property type="evidence" value="ECO:0007669"/>
    <property type="project" value="InterPro"/>
</dbReference>
<organism evidence="4 5">
    <name type="scientific">Dioszegia hungarica</name>
    <dbReference type="NCBI Taxonomy" id="4972"/>
    <lineage>
        <taxon>Eukaryota</taxon>
        <taxon>Fungi</taxon>
        <taxon>Dikarya</taxon>
        <taxon>Basidiomycota</taxon>
        <taxon>Agaricomycotina</taxon>
        <taxon>Tremellomycetes</taxon>
        <taxon>Tremellales</taxon>
        <taxon>Bulleribasidiaceae</taxon>
        <taxon>Dioszegia</taxon>
    </lineage>
</organism>
<dbReference type="GO" id="GO:0003700">
    <property type="term" value="F:DNA-binding transcription factor activity"/>
    <property type="evidence" value="ECO:0007669"/>
    <property type="project" value="TreeGrafter"/>
</dbReference>
<feature type="region of interest" description="Disordered" evidence="2">
    <location>
        <begin position="1"/>
        <end position="42"/>
    </location>
</feature>
<feature type="coiled-coil region" evidence="1">
    <location>
        <begin position="257"/>
        <end position="316"/>
    </location>
</feature>
<evidence type="ECO:0000313" key="4">
    <source>
        <dbReference type="EMBL" id="KAI9634665.1"/>
    </source>
</evidence>
<feature type="domain" description="BHLH" evidence="3">
    <location>
        <begin position="188"/>
        <end position="238"/>
    </location>
</feature>
<dbReference type="EMBL" id="JAKWFO010000006">
    <property type="protein sequence ID" value="KAI9634665.1"/>
    <property type="molecule type" value="Genomic_DNA"/>
</dbReference>
<gene>
    <name evidence="4" type="ORF">MKK02DRAFT_37542</name>
</gene>
<dbReference type="SUPFAM" id="SSF47459">
    <property type="entry name" value="HLH, helix-loop-helix DNA-binding domain"/>
    <property type="match status" value="1"/>
</dbReference>
<comment type="caution">
    <text evidence="4">The sequence shown here is derived from an EMBL/GenBank/DDBJ whole genome shotgun (WGS) entry which is preliminary data.</text>
</comment>
<name>A0AA38LTD9_9TREE</name>
<dbReference type="GO" id="GO:0005634">
    <property type="term" value="C:nucleus"/>
    <property type="evidence" value="ECO:0007669"/>
    <property type="project" value="TreeGrafter"/>
</dbReference>
<dbReference type="InterPro" id="IPR011598">
    <property type="entry name" value="bHLH_dom"/>
</dbReference>
<feature type="compositionally biased region" description="Basic and acidic residues" evidence="2">
    <location>
        <begin position="180"/>
        <end position="204"/>
    </location>
</feature>
<protein>
    <recommendedName>
        <fullName evidence="3">BHLH domain-containing protein</fullName>
    </recommendedName>
</protein>
<reference evidence="4" key="1">
    <citation type="journal article" date="2022" name="G3 (Bethesda)">
        <title>High quality genome of the basidiomycete yeast Dioszegia hungarica PDD-24b-2 isolated from cloud water.</title>
        <authorList>
            <person name="Jarrige D."/>
            <person name="Haridas S."/>
            <person name="Bleykasten-Grosshans C."/>
            <person name="Joly M."/>
            <person name="Nadalig T."/>
            <person name="Sancelme M."/>
            <person name="Vuilleumier S."/>
            <person name="Grigoriev I.V."/>
            <person name="Amato P."/>
            <person name="Bringel F."/>
        </authorList>
    </citation>
    <scope>NUCLEOTIDE SEQUENCE</scope>
    <source>
        <strain evidence="4">PDD-24b-2</strain>
    </source>
</reference>
<keyword evidence="1" id="KW-0175">Coiled coil</keyword>
<proteinExistence type="predicted"/>
<dbReference type="GeneID" id="77728899"/>
<dbReference type="InterPro" id="IPR036638">
    <property type="entry name" value="HLH_DNA-bd_sf"/>
</dbReference>
<feature type="region of interest" description="Disordered" evidence="2">
    <location>
        <begin position="134"/>
        <end position="206"/>
    </location>
</feature>
<dbReference type="Proteomes" id="UP001164286">
    <property type="component" value="Unassembled WGS sequence"/>
</dbReference>